<dbReference type="EMBL" id="JAATJU010007988">
    <property type="protein sequence ID" value="KAH0519096.1"/>
    <property type="molecule type" value="Genomic_DNA"/>
</dbReference>
<sequence>MSTAEAPGFEQVQGARAGCKHCFWGCTSKYMFPKDEYCIFILGLDNAGKITFLEQSKTWFQKNYKGMSLSKFTTTVGLNIGSVDMGKARLMFWNLSGQEELQSLWNKYCAECRGIIYVTESTDEERLSESKEAFEKVVSSEALYGIPILVLANQQNVETCLTIRDIKTTFSDSTCQIGQRVCLTQACSALTGQGHQMDGEVYHEEGSPATTAEGHHISTVNFTVLGLFIPGVGRVLPPGCVPPMLGAKHYSTFFTSIDVLFIVHR</sequence>
<keyword evidence="1 3" id="KW-0547">Nucleotide-binding</keyword>
<name>A0A8J6L1R8_MICOH</name>
<dbReference type="GO" id="GO:0006886">
    <property type="term" value="P:intracellular protein transport"/>
    <property type="evidence" value="ECO:0007669"/>
    <property type="project" value="TreeGrafter"/>
</dbReference>
<dbReference type="GO" id="GO:0046872">
    <property type="term" value="F:metal ion binding"/>
    <property type="evidence" value="ECO:0007669"/>
    <property type="project" value="UniProtKB-KW"/>
</dbReference>
<dbReference type="PANTHER" id="PTHR45909:SF1">
    <property type="entry name" value="ADP-RIBOSYLATION FACTOR-RELATED PROTEIN 1"/>
    <property type="match status" value="1"/>
</dbReference>
<keyword evidence="4" id="KW-0460">Magnesium</keyword>
<evidence type="ECO:0000313" key="6">
    <source>
        <dbReference type="Proteomes" id="UP000710432"/>
    </source>
</evidence>
<dbReference type="GO" id="GO:0043001">
    <property type="term" value="P:Golgi to plasma membrane protein transport"/>
    <property type="evidence" value="ECO:0007669"/>
    <property type="project" value="TreeGrafter"/>
</dbReference>
<dbReference type="Pfam" id="PF00025">
    <property type="entry name" value="Arf"/>
    <property type="match status" value="1"/>
</dbReference>
<evidence type="ECO:0000256" key="1">
    <source>
        <dbReference type="ARBA" id="ARBA00022741"/>
    </source>
</evidence>
<keyword evidence="4" id="KW-0479">Metal-binding</keyword>
<reference evidence="5" key="1">
    <citation type="submission" date="2020-03" db="EMBL/GenBank/DDBJ databases">
        <title>Studies in the Genomics of Life Span.</title>
        <authorList>
            <person name="Glass D."/>
        </authorList>
    </citation>
    <scope>NUCLEOTIDE SEQUENCE</scope>
    <source>
        <strain evidence="5">LTLLF</strain>
        <tissue evidence="5">Muscle</tissue>
    </source>
</reference>
<evidence type="ECO:0000313" key="5">
    <source>
        <dbReference type="EMBL" id="KAH0519096.1"/>
    </source>
</evidence>
<proteinExistence type="predicted"/>
<comment type="caution">
    <text evidence="5">The sequence shown here is derived from an EMBL/GenBank/DDBJ whole genome shotgun (WGS) entry which is preliminary data.</text>
</comment>
<organism evidence="5 6">
    <name type="scientific">Microtus ochrogaster</name>
    <name type="common">Prairie vole</name>
    <dbReference type="NCBI Taxonomy" id="79684"/>
    <lineage>
        <taxon>Eukaryota</taxon>
        <taxon>Metazoa</taxon>
        <taxon>Chordata</taxon>
        <taxon>Craniata</taxon>
        <taxon>Vertebrata</taxon>
        <taxon>Euteleostomi</taxon>
        <taxon>Mammalia</taxon>
        <taxon>Eutheria</taxon>
        <taxon>Euarchontoglires</taxon>
        <taxon>Glires</taxon>
        <taxon>Rodentia</taxon>
        <taxon>Myomorpha</taxon>
        <taxon>Muroidea</taxon>
        <taxon>Cricetidae</taxon>
        <taxon>Arvicolinae</taxon>
        <taxon>Microtus</taxon>
    </lineage>
</organism>
<accession>A0A8J6L1R8</accession>
<dbReference type="Proteomes" id="UP000710432">
    <property type="component" value="Unassembled WGS sequence"/>
</dbReference>
<dbReference type="CDD" id="cd04160">
    <property type="entry name" value="Arfrp1"/>
    <property type="match status" value="1"/>
</dbReference>
<keyword evidence="2 3" id="KW-0342">GTP-binding</keyword>
<dbReference type="InterPro" id="IPR027417">
    <property type="entry name" value="P-loop_NTPase"/>
</dbReference>
<dbReference type="InterPro" id="IPR006689">
    <property type="entry name" value="Small_GTPase_ARF/SAR"/>
</dbReference>
<dbReference type="SMART" id="SM00178">
    <property type="entry name" value="SAR"/>
    <property type="match status" value="1"/>
</dbReference>
<evidence type="ECO:0000256" key="4">
    <source>
        <dbReference type="PIRSR" id="PIRSR606689-2"/>
    </source>
</evidence>
<evidence type="ECO:0000256" key="3">
    <source>
        <dbReference type="PIRSR" id="PIRSR606689-1"/>
    </source>
</evidence>
<dbReference type="SUPFAM" id="SSF52540">
    <property type="entry name" value="P-loop containing nucleoside triphosphate hydrolases"/>
    <property type="match status" value="1"/>
</dbReference>
<feature type="binding site" evidence="4">
    <location>
        <position position="75"/>
    </location>
    <ligand>
        <name>Mg(2+)</name>
        <dbReference type="ChEBI" id="CHEBI:18420"/>
    </ligand>
</feature>
<dbReference type="PANTHER" id="PTHR45909">
    <property type="entry name" value="ADP-RIBOSYLATION FACTOR-RELATED PROTEIN 1"/>
    <property type="match status" value="1"/>
</dbReference>
<dbReference type="InterPro" id="IPR024156">
    <property type="entry name" value="Small_GTPase_ARF"/>
</dbReference>
<dbReference type="GO" id="GO:0003924">
    <property type="term" value="F:GTPase activity"/>
    <property type="evidence" value="ECO:0007669"/>
    <property type="project" value="InterPro"/>
</dbReference>
<gene>
    <name evidence="5" type="ORF">LTLLF_113245</name>
</gene>
<dbReference type="GO" id="GO:0005794">
    <property type="term" value="C:Golgi apparatus"/>
    <property type="evidence" value="ECO:0007669"/>
    <property type="project" value="TreeGrafter"/>
</dbReference>
<dbReference type="Gene3D" id="3.40.50.300">
    <property type="entry name" value="P-loop containing nucleotide triphosphate hydrolases"/>
    <property type="match status" value="1"/>
</dbReference>
<dbReference type="GO" id="GO:0005525">
    <property type="term" value="F:GTP binding"/>
    <property type="evidence" value="ECO:0007669"/>
    <property type="project" value="UniProtKB-KW"/>
</dbReference>
<feature type="binding site" evidence="3">
    <location>
        <position position="97"/>
    </location>
    <ligand>
        <name>GTP</name>
        <dbReference type="ChEBI" id="CHEBI:37565"/>
    </ligand>
</feature>
<dbReference type="PROSITE" id="PS51417">
    <property type="entry name" value="ARF"/>
    <property type="match status" value="1"/>
</dbReference>
<protein>
    <submittedName>
        <fullName evidence="5">ADP-ribosylation factor-related protein 1</fullName>
    </submittedName>
</protein>
<dbReference type="AlphaFoldDB" id="A0A8J6L1R8"/>
<dbReference type="SMART" id="SM00177">
    <property type="entry name" value="ARF"/>
    <property type="match status" value="1"/>
</dbReference>
<evidence type="ECO:0000256" key="2">
    <source>
        <dbReference type="ARBA" id="ARBA00023134"/>
    </source>
</evidence>
<dbReference type="GO" id="GO:0034067">
    <property type="term" value="P:protein localization to Golgi apparatus"/>
    <property type="evidence" value="ECO:0007669"/>
    <property type="project" value="TreeGrafter"/>
</dbReference>